<evidence type="ECO:0000313" key="8">
    <source>
        <dbReference type="Proteomes" id="UP000064921"/>
    </source>
</evidence>
<keyword evidence="2 4" id="KW-0808">Transferase</keyword>
<dbReference type="PANTHER" id="PTHR43095">
    <property type="entry name" value="SUGAR KINASE"/>
    <property type="match status" value="1"/>
</dbReference>
<evidence type="ECO:0000256" key="1">
    <source>
        <dbReference type="ARBA" id="ARBA00009156"/>
    </source>
</evidence>
<dbReference type="KEGG" id="pphr:APZ00_11965"/>
<dbReference type="InterPro" id="IPR050406">
    <property type="entry name" value="FGGY_Carb_Kinase"/>
</dbReference>
<evidence type="ECO:0000313" key="7">
    <source>
        <dbReference type="EMBL" id="ALV27692.1"/>
    </source>
</evidence>
<dbReference type="Gene3D" id="3.30.420.40">
    <property type="match status" value="2"/>
</dbReference>
<name>A0A0U3PJE1_9HYPH</name>
<dbReference type="RefSeq" id="WP_058899042.1">
    <property type="nucleotide sequence ID" value="NZ_CP013068.1"/>
</dbReference>
<dbReference type="PIRSF" id="PIRSF000538">
    <property type="entry name" value="GlpK"/>
    <property type="match status" value="1"/>
</dbReference>
<dbReference type="GO" id="GO:0016301">
    <property type="term" value="F:kinase activity"/>
    <property type="evidence" value="ECO:0007669"/>
    <property type="project" value="UniProtKB-KW"/>
</dbReference>
<sequence>MRERLIGIDAGGTMTKAAMFDLDGNEIACRSSPNRMQFPKPGWTERDPDAMWQAACTAIRDLLDITGTPPENVVGVTPSGYGAGAYFIDRDLKPVRPGLVSTDTRTLPMIEEMRGTGEMAKVDRLVGARMFATHAIPLLRWFDRHEPDLYDRTWKLVFCKDFIRARLTGQVSTDPTDGGIAGIFDLAANRYATDAFAAGGVPRWLDKLPDVGPSIDVAGHVTAEAARQTGLKEGTPVIRGVVDVTGSALASGVTSPDLISVVAGTFSINSIILDQPLLTPPPFIQSSFPVGSRFIATEGAATSASNVEWIFSTLLEAEGARAKAMGSSIYEVGNKLVAEAMERDNDILFLPFLYGGPSHVPGGIIGLCARHTLGDVLRAAFEGVVFAHKTDIDRLLPQDAALRPKVARMAGGASKSAQWCQMFADALNMRVEVADGSEFGAKAGAICAAVALGHHADMGTAAQRMVRVSRSYDPQPDRSQALARKMTVYRSVVKNLAALH</sequence>
<dbReference type="InterPro" id="IPR018485">
    <property type="entry name" value="FGGY_C"/>
</dbReference>
<dbReference type="InterPro" id="IPR000577">
    <property type="entry name" value="Carb_kinase_FGGY"/>
</dbReference>
<dbReference type="GO" id="GO:0016773">
    <property type="term" value="F:phosphotransferase activity, alcohol group as acceptor"/>
    <property type="evidence" value="ECO:0007669"/>
    <property type="project" value="InterPro"/>
</dbReference>
<keyword evidence="3 4" id="KW-0418">Kinase</keyword>
<dbReference type="GO" id="GO:0005975">
    <property type="term" value="P:carbohydrate metabolic process"/>
    <property type="evidence" value="ECO:0007669"/>
    <property type="project" value="InterPro"/>
</dbReference>
<comment type="similarity">
    <text evidence="1 4">Belongs to the FGGY kinase family.</text>
</comment>
<dbReference type="InterPro" id="IPR043129">
    <property type="entry name" value="ATPase_NBD"/>
</dbReference>
<dbReference type="PROSITE" id="PS00445">
    <property type="entry name" value="FGGY_KINASES_2"/>
    <property type="match status" value="1"/>
</dbReference>
<evidence type="ECO:0000256" key="2">
    <source>
        <dbReference type="ARBA" id="ARBA00022679"/>
    </source>
</evidence>
<feature type="domain" description="Carbohydrate kinase FGGY N-terminal" evidence="5">
    <location>
        <begin position="6"/>
        <end position="249"/>
    </location>
</feature>
<dbReference type="Pfam" id="PF02782">
    <property type="entry name" value="FGGY_C"/>
    <property type="match status" value="1"/>
</dbReference>
<dbReference type="AlphaFoldDB" id="A0A0U3PJE1"/>
<dbReference type="SUPFAM" id="SSF53067">
    <property type="entry name" value="Actin-like ATPase domain"/>
    <property type="match status" value="2"/>
</dbReference>
<evidence type="ECO:0000256" key="3">
    <source>
        <dbReference type="ARBA" id="ARBA00022777"/>
    </source>
</evidence>
<accession>A0A0U3PJE1</accession>
<dbReference type="EMBL" id="CP013068">
    <property type="protein sequence ID" value="ALV27692.1"/>
    <property type="molecule type" value="Genomic_DNA"/>
</dbReference>
<organism evidence="7 8">
    <name type="scientific">Pannonibacter phragmitetus</name>
    <dbReference type="NCBI Taxonomy" id="121719"/>
    <lineage>
        <taxon>Bacteria</taxon>
        <taxon>Pseudomonadati</taxon>
        <taxon>Pseudomonadota</taxon>
        <taxon>Alphaproteobacteria</taxon>
        <taxon>Hyphomicrobiales</taxon>
        <taxon>Stappiaceae</taxon>
        <taxon>Pannonibacter</taxon>
    </lineage>
</organism>
<dbReference type="Pfam" id="PF00370">
    <property type="entry name" value="FGGY_N"/>
    <property type="match status" value="1"/>
</dbReference>
<gene>
    <name evidence="7" type="ORF">APZ00_11965</name>
</gene>
<evidence type="ECO:0000259" key="6">
    <source>
        <dbReference type="Pfam" id="PF02782"/>
    </source>
</evidence>
<keyword evidence="8" id="KW-1185">Reference proteome</keyword>
<evidence type="ECO:0000259" key="5">
    <source>
        <dbReference type="Pfam" id="PF00370"/>
    </source>
</evidence>
<evidence type="ECO:0008006" key="9">
    <source>
        <dbReference type="Google" id="ProtNLM"/>
    </source>
</evidence>
<protein>
    <recommendedName>
        <fullName evidence="9">Carbohydrate kinase</fullName>
    </recommendedName>
</protein>
<reference evidence="7 8" key="1">
    <citation type="submission" date="2015-10" db="EMBL/GenBank/DDBJ databases">
        <title>The world's first case of liver abscess caused by Pannonibacter phragmitetus.</title>
        <authorList>
            <person name="Ming D."/>
            <person name="Wang M."/>
            <person name="Zhou Y."/>
            <person name="Jiang T."/>
            <person name="Hu S."/>
        </authorList>
    </citation>
    <scope>NUCLEOTIDE SEQUENCE [LARGE SCALE GENOMIC DNA]</scope>
    <source>
        <strain evidence="7 8">31801</strain>
    </source>
</reference>
<dbReference type="CDD" id="cd07802">
    <property type="entry name" value="ASKHA_NBD_FGGY_EcLyxK-like"/>
    <property type="match status" value="1"/>
</dbReference>
<dbReference type="InterPro" id="IPR018484">
    <property type="entry name" value="FGGY_N"/>
</dbReference>
<dbReference type="PANTHER" id="PTHR43095:SF3">
    <property type="entry name" value="L-XYLULOSE_3-KETO-L-GULONATE KINASE"/>
    <property type="match status" value="1"/>
</dbReference>
<evidence type="ECO:0000256" key="4">
    <source>
        <dbReference type="RuleBase" id="RU003733"/>
    </source>
</evidence>
<proteinExistence type="inferred from homology"/>
<dbReference type="Proteomes" id="UP000064921">
    <property type="component" value="Chromosome"/>
</dbReference>
<dbReference type="eggNOG" id="COG1070">
    <property type="taxonomic scope" value="Bacteria"/>
</dbReference>
<dbReference type="InterPro" id="IPR018483">
    <property type="entry name" value="Carb_kinase_FGGY_CS"/>
</dbReference>
<feature type="domain" description="Carbohydrate kinase FGGY C-terminal" evidence="6">
    <location>
        <begin position="260"/>
        <end position="451"/>
    </location>
</feature>
<dbReference type="STRING" id="121719.APZ00_11965"/>